<dbReference type="CDD" id="cd18787">
    <property type="entry name" value="SF2_C_DEAD"/>
    <property type="match status" value="1"/>
</dbReference>
<dbReference type="InterPro" id="IPR000629">
    <property type="entry name" value="RNA-helicase_DEAD-box_CS"/>
</dbReference>
<dbReference type="SMART" id="SM00490">
    <property type="entry name" value="HELICc"/>
    <property type="match status" value="1"/>
</dbReference>
<dbReference type="GO" id="GO:0016787">
    <property type="term" value="F:hydrolase activity"/>
    <property type="evidence" value="ECO:0007669"/>
    <property type="project" value="UniProtKB-KW"/>
</dbReference>
<dbReference type="Pfam" id="PF00271">
    <property type="entry name" value="Helicase_C"/>
    <property type="match status" value="1"/>
</dbReference>
<dbReference type="PROSITE" id="PS51194">
    <property type="entry name" value="HELICASE_CTER"/>
    <property type="match status" value="1"/>
</dbReference>
<feature type="domain" description="Helicase ATP-binding" evidence="9">
    <location>
        <begin position="52"/>
        <end position="237"/>
    </location>
</feature>
<evidence type="ECO:0000256" key="4">
    <source>
        <dbReference type="ARBA" id="ARBA00022840"/>
    </source>
</evidence>
<comment type="domain">
    <text evidence="7">The Q motif is unique to and characteristic of the DEAD box family of RNA helicases and controls ATP binding and hydrolysis.</text>
</comment>
<keyword evidence="4 6" id="KW-0067">ATP-binding</keyword>
<evidence type="ECO:0000259" key="10">
    <source>
        <dbReference type="PROSITE" id="PS51194"/>
    </source>
</evidence>
<dbReference type="PROSITE" id="PS00039">
    <property type="entry name" value="DEAD_ATP_HELICASE"/>
    <property type="match status" value="1"/>
</dbReference>
<dbReference type="GO" id="GO:0003723">
    <property type="term" value="F:RNA binding"/>
    <property type="evidence" value="ECO:0007669"/>
    <property type="project" value="UniProtKB-UniRule"/>
</dbReference>
<feature type="compositionally biased region" description="Basic and acidic residues" evidence="8">
    <location>
        <begin position="521"/>
        <end position="532"/>
    </location>
</feature>
<evidence type="ECO:0000256" key="1">
    <source>
        <dbReference type="ARBA" id="ARBA00022741"/>
    </source>
</evidence>
<evidence type="ECO:0000256" key="2">
    <source>
        <dbReference type="ARBA" id="ARBA00022801"/>
    </source>
</evidence>
<gene>
    <name evidence="11" type="ORF">HETSPECPRED_001905</name>
</gene>
<keyword evidence="5 7" id="KW-0694">RNA-binding</keyword>
<evidence type="ECO:0000259" key="9">
    <source>
        <dbReference type="PROSITE" id="PS51192"/>
    </source>
</evidence>
<dbReference type="Proteomes" id="UP000664521">
    <property type="component" value="Unassembled WGS sequence"/>
</dbReference>
<accession>A0A8H3J333</accession>
<comment type="similarity">
    <text evidence="6">Belongs to the DEAD box helicase family.</text>
</comment>
<comment type="function">
    <text evidence="7">RNA helicase.</text>
</comment>
<evidence type="ECO:0000313" key="11">
    <source>
        <dbReference type="EMBL" id="CAF9939821.1"/>
    </source>
</evidence>
<dbReference type="GO" id="GO:0005524">
    <property type="term" value="F:ATP binding"/>
    <property type="evidence" value="ECO:0007669"/>
    <property type="project" value="UniProtKB-UniRule"/>
</dbReference>
<evidence type="ECO:0000256" key="7">
    <source>
        <dbReference type="RuleBase" id="RU365068"/>
    </source>
</evidence>
<evidence type="ECO:0000256" key="5">
    <source>
        <dbReference type="ARBA" id="ARBA00022884"/>
    </source>
</evidence>
<evidence type="ECO:0000313" key="12">
    <source>
        <dbReference type="Proteomes" id="UP000664521"/>
    </source>
</evidence>
<keyword evidence="12" id="KW-1185">Reference proteome</keyword>
<keyword evidence="1 6" id="KW-0547">Nucleotide-binding</keyword>
<organism evidence="11 12">
    <name type="scientific">Heterodermia speciosa</name>
    <dbReference type="NCBI Taxonomy" id="116794"/>
    <lineage>
        <taxon>Eukaryota</taxon>
        <taxon>Fungi</taxon>
        <taxon>Dikarya</taxon>
        <taxon>Ascomycota</taxon>
        <taxon>Pezizomycotina</taxon>
        <taxon>Lecanoromycetes</taxon>
        <taxon>OSLEUM clade</taxon>
        <taxon>Lecanoromycetidae</taxon>
        <taxon>Caliciales</taxon>
        <taxon>Physciaceae</taxon>
        <taxon>Heterodermia</taxon>
    </lineage>
</organism>
<feature type="domain" description="Helicase C-terminal" evidence="10">
    <location>
        <begin position="272"/>
        <end position="431"/>
    </location>
</feature>
<dbReference type="PANTHER" id="PTHR24031">
    <property type="entry name" value="RNA HELICASE"/>
    <property type="match status" value="1"/>
</dbReference>
<dbReference type="InterPro" id="IPR014001">
    <property type="entry name" value="Helicase_ATP-bd"/>
</dbReference>
<proteinExistence type="inferred from homology"/>
<evidence type="ECO:0000256" key="8">
    <source>
        <dbReference type="SAM" id="MobiDB-lite"/>
    </source>
</evidence>
<keyword evidence="3 6" id="KW-0347">Helicase</keyword>
<dbReference type="OrthoDB" id="193716at2759"/>
<sequence length="581" mass="63110">MASATALFSTTSLKAAGAPSYASVEGKLDPLLLGSLQRMGMELMTPVQSKVLAMPSLTSDCLVQAKTGTGKTVAFLLPAIQKLLTTTRRNGQVAVLILSPTRELALQIASEAQRLVEFPPGRKREIQVHTAFGGSARASYLNKFRNGDPAILVATPGRLKDYLEEADVRPKFDDMQTLILDEADRMLDAGFLPDVLHILRALPAKRQSGWQGMCFSATVPPKVKEVLSHVLDKNYTSISTIDASEPPTLEKVPQFSIIIPQAQDIFNTLLALVQFEVKSCKEESKIIIFGVTANSVALFAELFRGLIPLRIFELHSRLSQNVRTRTTDEFREASSGIMFATDVIGRGMDFPDVSLVVQAGLPMDADSYTHRVGRTARAGKDGRAVIILTNAEAFYVKVNRQFPIKPYPKSEDILGDVQAVAAVANRMQDIDPDLKRKAYSAYLGFMRPFEKKLQLDSAGLVQMANSLALKGMGCAEVPPVDKKIIGKMGLKGVPGLVYSKPSGNTSDQRGTSSRAANTNSTKRELEDDRDSGAHPTRRTAHQGPPGSLGNWDKADADLGRLGQQPGRGGGRAKTPKRRVPN</sequence>
<dbReference type="GO" id="GO:0003724">
    <property type="term" value="F:RNA helicase activity"/>
    <property type="evidence" value="ECO:0007669"/>
    <property type="project" value="UniProtKB-EC"/>
</dbReference>
<dbReference type="SMART" id="SM00487">
    <property type="entry name" value="DEXDc"/>
    <property type="match status" value="1"/>
</dbReference>
<reference evidence="11" key="1">
    <citation type="submission" date="2021-03" db="EMBL/GenBank/DDBJ databases">
        <authorList>
            <person name="Tagirdzhanova G."/>
        </authorList>
    </citation>
    <scope>NUCLEOTIDE SEQUENCE</scope>
</reference>
<dbReference type="AlphaFoldDB" id="A0A8H3J333"/>
<dbReference type="InterPro" id="IPR027417">
    <property type="entry name" value="P-loop_NTPase"/>
</dbReference>
<feature type="region of interest" description="Disordered" evidence="8">
    <location>
        <begin position="499"/>
        <end position="581"/>
    </location>
</feature>
<evidence type="ECO:0000256" key="6">
    <source>
        <dbReference type="RuleBase" id="RU000492"/>
    </source>
</evidence>
<protein>
    <recommendedName>
        <fullName evidence="7">ATP-dependent RNA helicase</fullName>
        <ecNumber evidence="7">3.6.4.13</ecNumber>
    </recommendedName>
</protein>
<dbReference type="EC" id="3.6.4.13" evidence="7"/>
<keyword evidence="2 6" id="KW-0378">Hydrolase</keyword>
<evidence type="ECO:0000256" key="3">
    <source>
        <dbReference type="ARBA" id="ARBA00022806"/>
    </source>
</evidence>
<comment type="catalytic activity">
    <reaction evidence="7">
        <text>ATP + H2O = ADP + phosphate + H(+)</text>
        <dbReference type="Rhea" id="RHEA:13065"/>
        <dbReference type="ChEBI" id="CHEBI:15377"/>
        <dbReference type="ChEBI" id="CHEBI:15378"/>
        <dbReference type="ChEBI" id="CHEBI:30616"/>
        <dbReference type="ChEBI" id="CHEBI:43474"/>
        <dbReference type="ChEBI" id="CHEBI:456216"/>
        <dbReference type="EC" id="3.6.4.13"/>
    </reaction>
</comment>
<comment type="caution">
    <text evidence="11">The sequence shown here is derived from an EMBL/GenBank/DDBJ whole genome shotgun (WGS) entry which is preliminary data.</text>
</comment>
<dbReference type="PROSITE" id="PS51192">
    <property type="entry name" value="HELICASE_ATP_BIND_1"/>
    <property type="match status" value="1"/>
</dbReference>
<dbReference type="EMBL" id="CAJPDS010000138">
    <property type="protein sequence ID" value="CAF9939821.1"/>
    <property type="molecule type" value="Genomic_DNA"/>
</dbReference>
<dbReference type="Pfam" id="PF00270">
    <property type="entry name" value="DEAD"/>
    <property type="match status" value="1"/>
</dbReference>
<feature type="compositionally biased region" description="Polar residues" evidence="8">
    <location>
        <begin position="501"/>
        <end position="520"/>
    </location>
</feature>
<dbReference type="Gene3D" id="3.40.50.300">
    <property type="entry name" value="P-loop containing nucleotide triphosphate hydrolases"/>
    <property type="match status" value="2"/>
</dbReference>
<dbReference type="CDD" id="cd17964">
    <property type="entry name" value="DEADc_MSS116"/>
    <property type="match status" value="1"/>
</dbReference>
<dbReference type="InterPro" id="IPR001650">
    <property type="entry name" value="Helicase_C-like"/>
</dbReference>
<name>A0A8H3J333_9LECA</name>
<dbReference type="InterPro" id="IPR011545">
    <property type="entry name" value="DEAD/DEAH_box_helicase_dom"/>
</dbReference>
<dbReference type="SUPFAM" id="SSF52540">
    <property type="entry name" value="P-loop containing nucleoside triphosphate hydrolases"/>
    <property type="match status" value="1"/>
</dbReference>